<dbReference type="EMBL" id="PUHQ01000016">
    <property type="protein sequence ID" value="KAG0664073.1"/>
    <property type="molecule type" value="Genomic_DNA"/>
</dbReference>
<feature type="region of interest" description="Disordered" evidence="10">
    <location>
        <begin position="1243"/>
        <end position="1328"/>
    </location>
</feature>
<protein>
    <submittedName>
        <fullName evidence="12">Low affinity potassium transporter</fullName>
    </submittedName>
</protein>
<evidence type="ECO:0000256" key="7">
    <source>
        <dbReference type="ARBA" id="ARBA00022989"/>
    </source>
</evidence>
<evidence type="ECO:0000256" key="6">
    <source>
        <dbReference type="ARBA" id="ARBA00022958"/>
    </source>
</evidence>
<proteinExistence type="inferred from homology"/>
<dbReference type="Pfam" id="PF02386">
    <property type="entry name" value="TrkH"/>
    <property type="match status" value="1"/>
</dbReference>
<feature type="transmembrane region" description="Helical" evidence="11">
    <location>
        <begin position="853"/>
        <end position="873"/>
    </location>
</feature>
<feature type="compositionally biased region" description="Low complexity" evidence="10">
    <location>
        <begin position="482"/>
        <end position="510"/>
    </location>
</feature>
<keyword evidence="5 11" id="KW-0812">Transmembrane</keyword>
<evidence type="ECO:0000313" key="12">
    <source>
        <dbReference type="EMBL" id="KAG0664073.1"/>
    </source>
</evidence>
<dbReference type="InterPro" id="IPR015958">
    <property type="entry name" value="Trk1_fungi"/>
</dbReference>
<feature type="transmembrane region" description="Helical" evidence="11">
    <location>
        <begin position="955"/>
        <end position="975"/>
    </location>
</feature>
<evidence type="ECO:0000256" key="8">
    <source>
        <dbReference type="ARBA" id="ARBA00023065"/>
    </source>
</evidence>
<dbReference type="InterPro" id="IPR051143">
    <property type="entry name" value="TrkH_K-transport"/>
</dbReference>
<feature type="compositionally biased region" description="Basic and acidic residues" evidence="10">
    <location>
        <begin position="1305"/>
        <end position="1328"/>
    </location>
</feature>
<feature type="compositionally biased region" description="Polar residues" evidence="10">
    <location>
        <begin position="1243"/>
        <end position="1252"/>
    </location>
</feature>
<keyword evidence="7 11" id="KW-1133">Transmembrane helix</keyword>
<feature type="compositionally biased region" description="Polar residues" evidence="10">
    <location>
        <begin position="1190"/>
        <end position="1199"/>
    </location>
</feature>
<feature type="region of interest" description="Disordered" evidence="10">
    <location>
        <begin position="384"/>
        <end position="556"/>
    </location>
</feature>
<feature type="transmembrane region" description="Helical" evidence="11">
    <location>
        <begin position="1141"/>
        <end position="1160"/>
    </location>
</feature>
<reference evidence="12 13" key="1">
    <citation type="submission" date="2020-11" db="EMBL/GenBank/DDBJ databases">
        <title>Kefir isolates.</title>
        <authorList>
            <person name="Marcisauskas S."/>
            <person name="Kim Y."/>
            <person name="Blasche S."/>
        </authorList>
    </citation>
    <scope>NUCLEOTIDE SEQUENCE [LARGE SCALE GENOMIC DNA]</scope>
    <source>
        <strain evidence="12 13">KR</strain>
    </source>
</reference>
<dbReference type="GO" id="GO:0140107">
    <property type="term" value="F:high-affinity potassium ion transmembrane transporter activity"/>
    <property type="evidence" value="ECO:0007669"/>
    <property type="project" value="TreeGrafter"/>
</dbReference>
<feature type="region of interest" description="Disordered" evidence="10">
    <location>
        <begin position="586"/>
        <end position="654"/>
    </location>
</feature>
<feature type="transmembrane region" description="Helical" evidence="11">
    <location>
        <begin position="217"/>
        <end position="238"/>
    </location>
</feature>
<evidence type="ECO:0000256" key="3">
    <source>
        <dbReference type="ARBA" id="ARBA00022448"/>
    </source>
</evidence>
<dbReference type="PANTHER" id="PTHR31064">
    <property type="entry name" value="POTASSIUM TRANSPORT PROTEIN DDB_G0292412-RELATED"/>
    <property type="match status" value="1"/>
</dbReference>
<feature type="compositionally biased region" description="Basic residues" evidence="10">
    <location>
        <begin position="1"/>
        <end position="14"/>
    </location>
</feature>
<feature type="region of interest" description="Disordered" evidence="10">
    <location>
        <begin position="1185"/>
        <end position="1204"/>
    </location>
</feature>
<feature type="compositionally biased region" description="Low complexity" evidence="10">
    <location>
        <begin position="326"/>
        <end position="342"/>
    </location>
</feature>
<feature type="compositionally biased region" description="Pro residues" evidence="10">
    <location>
        <begin position="303"/>
        <end position="312"/>
    </location>
</feature>
<feature type="compositionally biased region" description="Low complexity" evidence="10">
    <location>
        <begin position="1285"/>
        <end position="1303"/>
    </location>
</feature>
<feature type="compositionally biased region" description="Acidic residues" evidence="10">
    <location>
        <begin position="527"/>
        <end position="542"/>
    </location>
</feature>
<evidence type="ECO:0000256" key="2">
    <source>
        <dbReference type="ARBA" id="ARBA00009137"/>
    </source>
</evidence>
<evidence type="ECO:0000256" key="4">
    <source>
        <dbReference type="ARBA" id="ARBA00022538"/>
    </source>
</evidence>
<dbReference type="InterPro" id="IPR003445">
    <property type="entry name" value="Cat_transpt"/>
</dbReference>
<feature type="compositionally biased region" description="Basic residues" evidence="10">
    <location>
        <begin position="68"/>
        <end position="81"/>
    </location>
</feature>
<feature type="transmembrane region" description="Helical" evidence="11">
    <location>
        <begin position="1084"/>
        <end position="1102"/>
    </location>
</feature>
<dbReference type="PANTHER" id="PTHR31064:SF30">
    <property type="entry name" value="HIGH-AFFINITY POTASSIUM TRANSPORT PROTEIN-RELATED"/>
    <property type="match status" value="1"/>
</dbReference>
<feature type="transmembrane region" description="Helical" evidence="11">
    <location>
        <begin position="1114"/>
        <end position="1135"/>
    </location>
</feature>
<keyword evidence="4" id="KW-0633">Potassium transport</keyword>
<feature type="compositionally biased region" description="Polar residues" evidence="10">
    <location>
        <begin position="632"/>
        <end position="645"/>
    </location>
</feature>
<dbReference type="NCBIfam" id="TIGR00934">
    <property type="entry name" value="2a38euk"/>
    <property type="match status" value="1"/>
</dbReference>
<keyword evidence="8" id="KW-0406">Ion transport</keyword>
<keyword evidence="13" id="KW-1185">Reference proteome</keyword>
<keyword evidence="9 11" id="KW-0472">Membrane</keyword>
<feature type="compositionally biased region" description="Low complexity" evidence="10">
    <location>
        <begin position="543"/>
        <end position="555"/>
    </location>
</feature>
<feature type="compositionally biased region" description="Basic and acidic residues" evidence="10">
    <location>
        <begin position="620"/>
        <end position="631"/>
    </location>
</feature>
<dbReference type="PIRSF" id="PIRSF002450">
    <property type="entry name" value="K+_transpter_TRK"/>
    <property type="match status" value="1"/>
</dbReference>
<evidence type="ECO:0000256" key="5">
    <source>
        <dbReference type="ARBA" id="ARBA00022692"/>
    </source>
</evidence>
<dbReference type="GO" id="GO:0005886">
    <property type="term" value="C:plasma membrane"/>
    <property type="evidence" value="ECO:0007669"/>
    <property type="project" value="TreeGrafter"/>
</dbReference>
<feature type="compositionally biased region" description="Basic residues" evidence="10">
    <location>
        <begin position="39"/>
        <end position="52"/>
    </location>
</feature>
<feature type="compositionally biased region" description="Gly residues" evidence="10">
    <location>
        <begin position="409"/>
        <end position="421"/>
    </location>
</feature>
<comment type="caution">
    <text evidence="12">The sequence shown here is derived from an EMBL/GenBank/DDBJ whole genome shotgun (WGS) entry which is preliminary data.</text>
</comment>
<dbReference type="InterPro" id="IPR004773">
    <property type="entry name" value="K/Na_transp_Trk1/HKT1"/>
</dbReference>
<feature type="transmembrane region" description="Helical" evidence="11">
    <location>
        <begin position="893"/>
        <end position="917"/>
    </location>
</feature>
<organism evidence="12 13">
    <name type="scientific">Rhodotorula mucilaginosa</name>
    <name type="common">Yeast</name>
    <name type="synonym">Rhodotorula rubra</name>
    <dbReference type="NCBI Taxonomy" id="5537"/>
    <lineage>
        <taxon>Eukaryota</taxon>
        <taxon>Fungi</taxon>
        <taxon>Dikarya</taxon>
        <taxon>Basidiomycota</taxon>
        <taxon>Pucciniomycotina</taxon>
        <taxon>Microbotryomycetes</taxon>
        <taxon>Sporidiobolales</taxon>
        <taxon>Sporidiobolaceae</taxon>
        <taxon>Rhodotorula</taxon>
    </lineage>
</organism>
<comment type="similarity">
    <text evidence="2">Belongs to the TrkH potassium transport family.</text>
</comment>
<comment type="subcellular location">
    <subcellularLocation>
        <location evidence="1">Membrane</location>
        <topology evidence="1">Multi-pass membrane protein</topology>
    </subcellularLocation>
</comment>
<feature type="compositionally biased region" description="Basic and acidic residues" evidence="10">
    <location>
        <begin position="1264"/>
        <end position="1284"/>
    </location>
</feature>
<keyword evidence="6" id="KW-0630">Potassium</keyword>
<feature type="transmembrane region" description="Helical" evidence="11">
    <location>
        <begin position="187"/>
        <end position="210"/>
    </location>
</feature>
<dbReference type="Proteomes" id="UP000777482">
    <property type="component" value="Unassembled WGS sequence"/>
</dbReference>
<name>A0A9P6W572_RHOMI</name>
<accession>A0A9P6W572</accession>
<feature type="transmembrane region" description="Helical" evidence="11">
    <location>
        <begin position="826"/>
        <end position="846"/>
    </location>
</feature>
<keyword evidence="3" id="KW-0813">Transport</keyword>
<evidence type="ECO:0000313" key="13">
    <source>
        <dbReference type="Proteomes" id="UP000777482"/>
    </source>
</evidence>
<gene>
    <name evidence="12" type="primary">TRK1</name>
    <name evidence="12" type="ORF">C6P46_001934</name>
</gene>
<feature type="transmembrane region" description="Helical" evidence="11">
    <location>
        <begin position="154"/>
        <end position="175"/>
    </location>
</feature>
<evidence type="ECO:0000256" key="11">
    <source>
        <dbReference type="SAM" id="Phobius"/>
    </source>
</evidence>
<evidence type="ECO:0000256" key="9">
    <source>
        <dbReference type="ARBA" id="ARBA00023136"/>
    </source>
</evidence>
<dbReference type="GO" id="GO:0030007">
    <property type="term" value="P:intracellular potassium ion homeostasis"/>
    <property type="evidence" value="ECO:0007669"/>
    <property type="project" value="TreeGrafter"/>
</dbReference>
<feature type="region of interest" description="Disordered" evidence="10">
    <location>
        <begin position="1"/>
        <end position="108"/>
    </location>
</feature>
<feature type="transmembrane region" description="Helical" evidence="11">
    <location>
        <begin position="1020"/>
        <end position="1037"/>
    </location>
</feature>
<dbReference type="GO" id="GO:1990573">
    <property type="term" value="P:potassium ion import across plasma membrane"/>
    <property type="evidence" value="ECO:0007669"/>
    <property type="project" value="TreeGrafter"/>
</dbReference>
<dbReference type="OrthoDB" id="9999863at2759"/>
<evidence type="ECO:0000256" key="1">
    <source>
        <dbReference type="ARBA" id="ARBA00004141"/>
    </source>
</evidence>
<sequence length="1328" mass="147156">MVVLRHHHRHHHRHQEQDGHDGSVVAASEDDDDDEKEHHRFTTRHHHRRPRRSCTLTDIERRSSTPPLHHHHRNHHHHHHDHHDDNDKPPSLRHHPTLTSLERKLTDAERNLGRTLTTVEHTAERTVSEIAGLDNVDDPRPISSFLHEAAHLNFYRVHLLIFTFTPLIFSGIFYASNGPSPENQIAYVDALFMCTSAMAVTGLNSVLLASLTTWQQFIIFFLTSIGSTSFVSIIVIGIRRQFFRNKFDYMVQHDEEARNRVNQIGAEEAARAGRSYRAFDAEHPPNHSPWIAQLLGGGKMPTPSTPVTPRPSPVGSQAPTLDGDQHPSSSSAAPRPQQVAAALSNGGGGRKKKKKLERLRADMIKRVDVPVRINEMSVSGWLKEKRAGSGSGGERPTRVREEEEEDEGGGGGAGAGRGGEGSLTPPRRRRTMSDSFVDDDEHDAEAAAAAAPAESEQEEEEEEQQYERSDFPVTKPGSRPGAAAASSQMRPSASASASASADTASPPSIAFHEPTAEQRQHRAASGAEEEEDDDDDRSDDEAAASSAAPSRGRAGFAHHHPLQTIDARHEGGLSPDAARHVRAIQIDEPERPPHHRFRRNSDSAASPHRGSSHLAFGRTRTYDHPHLREITESPSPMDSPVTTTFPRPDLDFGRSRTIEFRDPSENDLRFRRNRTYAPNDPDYPWTQRRPSHLNLQHHRSDMGNRTLTRTTTVDQQAMHSGFGGFPNPLVAAAALARQKIPLLRNAVERNLTINRTTTMLSTHSRNESMSGGVRHEGTGLVKPVSYITFDAVVGRNSHFHGLTTAQQEELGGVEYRALSVLFKIVIAYWLGIQLLGVLLLAPYLTYVRRWNTIIVEAGTNATWFTFFQFFSAYSNLGMSLVDASMVPFQECYFLIIIQGLLILGGNTAFPIFLRCVIWTLSKTISRHSQLRETLQFLLDHPRRCFIYLFPAHQTWLLVFMLFLLNGIDWAAFLILDIGNTVIEAIPTGVRVIDGLFQAFAVRAAGFVIVPLAQTAPALQLLYVIMMYIAVYPIAVSIRSTNVYEEKSMGVYDEDFDDDPDEMEARFDKSHSATAYIGYHARKQLAFDLWWLALAVWLICIVERNRIGSPNWPEVTIFSLIFEIVSAYGTVGLSLGNNQNNTSLSGVLSTLSKLIICAVMIRGRHRGLPIAIDRAVLLPSDLEKHGDDTATRASADTGDTNLRMRPTRTSLSSMTAVAPQTGGGLEMVEPLTDDARYARARQNSLGSHFNGSGHSHPVGGSESVRGIDHHLAPPPEKLQESDISEKGLAASASSSSGAATTSLESGEDHKMTESPVDGQEHDRNKPGWK</sequence>
<evidence type="ECO:0000256" key="10">
    <source>
        <dbReference type="SAM" id="MobiDB-lite"/>
    </source>
</evidence>
<feature type="region of interest" description="Disordered" evidence="10">
    <location>
        <begin position="290"/>
        <end position="356"/>
    </location>
</feature>
<feature type="compositionally biased region" description="Acidic residues" evidence="10">
    <location>
        <begin position="455"/>
        <end position="464"/>
    </location>
</feature>